<evidence type="ECO:0000313" key="2">
    <source>
        <dbReference type="EMBL" id="GMF50385.1"/>
    </source>
</evidence>
<organism evidence="2 3">
    <name type="scientific">Phytophthora fragariaefolia</name>
    <dbReference type="NCBI Taxonomy" id="1490495"/>
    <lineage>
        <taxon>Eukaryota</taxon>
        <taxon>Sar</taxon>
        <taxon>Stramenopiles</taxon>
        <taxon>Oomycota</taxon>
        <taxon>Peronosporomycetes</taxon>
        <taxon>Peronosporales</taxon>
        <taxon>Peronosporaceae</taxon>
        <taxon>Phytophthora</taxon>
    </lineage>
</organism>
<proteinExistence type="predicted"/>
<feature type="compositionally biased region" description="Low complexity" evidence="1">
    <location>
        <begin position="145"/>
        <end position="157"/>
    </location>
</feature>
<dbReference type="OrthoDB" id="88423at2759"/>
<protein>
    <submittedName>
        <fullName evidence="2">Unnamed protein product</fullName>
    </submittedName>
</protein>
<sequence>MGFDGSLAFRLTTVYEDVVEPSTVSSALKTVQPAMLFCSTSFRGIGVDTGMVAAFNLLKACTMRHFPVGLRTQSVRNECGDFDSRTMPAACFASKKASITSTCPFGSGHCRVGSFKMAAPYRVCLLEVRSSSNTSESMTEEELSSSEPPSGRSRTTSANSPTLRESKNST</sequence>
<comment type="caution">
    <text evidence="2">The sequence shown here is derived from an EMBL/GenBank/DDBJ whole genome shotgun (WGS) entry which is preliminary data.</text>
</comment>
<feature type="region of interest" description="Disordered" evidence="1">
    <location>
        <begin position="131"/>
        <end position="170"/>
    </location>
</feature>
<evidence type="ECO:0000256" key="1">
    <source>
        <dbReference type="SAM" id="MobiDB-lite"/>
    </source>
</evidence>
<dbReference type="EMBL" id="BSXT01002685">
    <property type="protein sequence ID" value="GMF50385.1"/>
    <property type="molecule type" value="Genomic_DNA"/>
</dbReference>
<gene>
    <name evidence="2" type="ORF">Pfra01_002010500</name>
</gene>
<accession>A0A9W6Y1L0</accession>
<keyword evidence="3" id="KW-1185">Reference proteome</keyword>
<name>A0A9W6Y1L0_9STRA</name>
<evidence type="ECO:0000313" key="3">
    <source>
        <dbReference type="Proteomes" id="UP001165121"/>
    </source>
</evidence>
<reference evidence="2" key="1">
    <citation type="submission" date="2023-04" db="EMBL/GenBank/DDBJ databases">
        <title>Phytophthora fragariaefolia NBRC 109709.</title>
        <authorList>
            <person name="Ichikawa N."/>
            <person name="Sato H."/>
            <person name="Tonouchi N."/>
        </authorList>
    </citation>
    <scope>NUCLEOTIDE SEQUENCE</scope>
    <source>
        <strain evidence="2">NBRC 109709</strain>
    </source>
</reference>
<dbReference type="AlphaFoldDB" id="A0A9W6Y1L0"/>
<dbReference type="Proteomes" id="UP001165121">
    <property type="component" value="Unassembled WGS sequence"/>
</dbReference>